<feature type="domain" description="Peptidase M14" evidence="7">
    <location>
        <begin position="744"/>
        <end position="1023"/>
    </location>
</feature>
<dbReference type="SUPFAM" id="SSF48371">
    <property type="entry name" value="ARM repeat"/>
    <property type="match status" value="1"/>
</dbReference>
<dbReference type="InterPro" id="IPR016024">
    <property type="entry name" value="ARM-type_fold"/>
</dbReference>
<dbReference type="PANTHER" id="PTHR12756">
    <property type="entry name" value="CYTOSOLIC CARBOXYPEPTIDASE"/>
    <property type="match status" value="1"/>
</dbReference>
<dbReference type="EC" id="3.4.17.24" evidence="4"/>
<feature type="compositionally biased region" description="Acidic residues" evidence="6">
    <location>
        <begin position="1066"/>
        <end position="1080"/>
    </location>
</feature>
<evidence type="ECO:0000313" key="9">
    <source>
        <dbReference type="RefSeq" id="XP_022237142.1"/>
    </source>
</evidence>
<evidence type="ECO:0000256" key="2">
    <source>
        <dbReference type="ARBA" id="ARBA00005988"/>
    </source>
</evidence>
<gene>
    <name evidence="9 10 11" type="primary">LOC106477179</name>
</gene>
<reference evidence="9 10" key="1">
    <citation type="submission" date="2025-05" db="UniProtKB">
        <authorList>
            <consortium name="RefSeq"/>
        </authorList>
    </citation>
    <scope>IDENTIFICATION</scope>
    <source>
        <tissue evidence="9 10">Muscle</tissue>
    </source>
</reference>
<keyword evidence="8" id="KW-1185">Reference proteome</keyword>
<dbReference type="RefSeq" id="XP_022237144.1">
    <property type="nucleotide sequence ID" value="XM_022381436.1"/>
</dbReference>
<accession>A0ABM1S0I7</accession>
<evidence type="ECO:0000313" key="8">
    <source>
        <dbReference type="Proteomes" id="UP000694941"/>
    </source>
</evidence>
<dbReference type="Gene3D" id="1.25.10.10">
    <property type="entry name" value="Leucine-rich Repeat Variant"/>
    <property type="match status" value="1"/>
</dbReference>
<dbReference type="Pfam" id="PF00246">
    <property type="entry name" value="Peptidase_M14"/>
    <property type="match status" value="1"/>
</dbReference>
<evidence type="ECO:0000256" key="3">
    <source>
        <dbReference type="ARBA" id="ARBA00024524"/>
    </source>
</evidence>
<dbReference type="PROSITE" id="PS52035">
    <property type="entry name" value="PEPTIDASE_M14"/>
    <property type="match status" value="1"/>
</dbReference>
<dbReference type="Pfam" id="PF18027">
    <property type="entry name" value="Pepdidase_M14_N"/>
    <property type="match status" value="1"/>
</dbReference>
<dbReference type="InterPro" id="IPR000834">
    <property type="entry name" value="Peptidase_M14"/>
</dbReference>
<dbReference type="InterPro" id="IPR040626">
    <property type="entry name" value="Pepdidase_M14_N"/>
</dbReference>
<dbReference type="RefSeq" id="XP_022237143.1">
    <property type="nucleotide sequence ID" value="XM_022381435.1"/>
</dbReference>
<feature type="compositionally biased region" description="Acidic residues" evidence="6">
    <location>
        <begin position="369"/>
        <end position="390"/>
    </location>
</feature>
<dbReference type="Proteomes" id="UP000694941">
    <property type="component" value="Unplaced"/>
</dbReference>
<dbReference type="Gene3D" id="3.40.630.10">
    <property type="entry name" value="Zn peptidases"/>
    <property type="match status" value="1"/>
</dbReference>
<evidence type="ECO:0000313" key="10">
    <source>
        <dbReference type="RefSeq" id="XP_022237143.1"/>
    </source>
</evidence>
<protein>
    <recommendedName>
        <fullName evidence="4">tubulin-glutamate carboxypeptidase</fullName>
        <ecNumber evidence="4">3.4.17.24</ecNumber>
    </recommendedName>
</protein>
<evidence type="ECO:0000256" key="1">
    <source>
        <dbReference type="ARBA" id="ARBA00001947"/>
    </source>
</evidence>
<comment type="cofactor">
    <cofactor evidence="1">
        <name>Zn(2+)</name>
        <dbReference type="ChEBI" id="CHEBI:29105"/>
    </cofactor>
</comment>
<feature type="active site" description="Proton donor/acceptor" evidence="5">
    <location>
        <position position="984"/>
    </location>
</feature>
<evidence type="ECO:0000256" key="6">
    <source>
        <dbReference type="SAM" id="MobiDB-lite"/>
    </source>
</evidence>
<organism evidence="8 9">
    <name type="scientific">Limulus polyphemus</name>
    <name type="common">Atlantic horseshoe crab</name>
    <dbReference type="NCBI Taxonomy" id="6850"/>
    <lineage>
        <taxon>Eukaryota</taxon>
        <taxon>Metazoa</taxon>
        <taxon>Ecdysozoa</taxon>
        <taxon>Arthropoda</taxon>
        <taxon>Chelicerata</taxon>
        <taxon>Merostomata</taxon>
        <taxon>Xiphosura</taxon>
        <taxon>Limulidae</taxon>
        <taxon>Limulus</taxon>
    </lineage>
</organism>
<evidence type="ECO:0000256" key="4">
    <source>
        <dbReference type="ARBA" id="ARBA00026108"/>
    </source>
</evidence>
<dbReference type="InterPro" id="IPR050821">
    <property type="entry name" value="Cytosolic_carboxypeptidase"/>
</dbReference>
<feature type="region of interest" description="Disordered" evidence="6">
    <location>
        <begin position="368"/>
        <end position="391"/>
    </location>
</feature>
<name>A0ABM1S0I7_LIMPO</name>
<evidence type="ECO:0000256" key="5">
    <source>
        <dbReference type="PROSITE-ProRule" id="PRU01379"/>
    </source>
</evidence>
<evidence type="ECO:0000259" key="7">
    <source>
        <dbReference type="PROSITE" id="PS52035"/>
    </source>
</evidence>
<comment type="similarity">
    <text evidence="2 5">Belongs to the peptidase M14 family.</text>
</comment>
<feature type="region of interest" description="Disordered" evidence="6">
    <location>
        <begin position="1058"/>
        <end position="1080"/>
    </location>
</feature>
<dbReference type="SUPFAM" id="SSF53187">
    <property type="entry name" value="Zn-dependent exopeptidases"/>
    <property type="match status" value="1"/>
</dbReference>
<dbReference type="RefSeq" id="XP_022237142.1">
    <property type="nucleotide sequence ID" value="XM_022381434.1"/>
</dbReference>
<comment type="catalytic activity">
    <reaction evidence="3">
        <text>C-terminal L-alpha-aminoacyl-L-glutamyl-L-glutamyl-[tubulin] + H2O = C-terminal L-alpha-aminoacyl-L-glutamyl-[tubulin] + L-glutamate</text>
        <dbReference type="Rhea" id="RHEA:63792"/>
        <dbReference type="Rhea" id="RHEA-COMP:16435"/>
        <dbReference type="Rhea" id="RHEA-COMP:16436"/>
        <dbReference type="ChEBI" id="CHEBI:15377"/>
        <dbReference type="ChEBI" id="CHEBI:29985"/>
        <dbReference type="ChEBI" id="CHEBI:149555"/>
        <dbReference type="ChEBI" id="CHEBI:149556"/>
        <dbReference type="EC" id="3.4.17.24"/>
    </reaction>
    <physiologicalReaction direction="left-to-right" evidence="3">
        <dbReference type="Rhea" id="RHEA:63793"/>
    </physiologicalReaction>
</comment>
<proteinExistence type="inferred from homology"/>
<dbReference type="Gene3D" id="2.60.40.3120">
    <property type="match status" value="1"/>
</dbReference>
<dbReference type="GeneID" id="106477179"/>
<dbReference type="PANTHER" id="PTHR12756:SF11">
    <property type="entry name" value="CYTOSOLIC CARBOXYPEPTIDASE 1"/>
    <property type="match status" value="1"/>
</dbReference>
<evidence type="ECO:0000313" key="11">
    <source>
        <dbReference type="RefSeq" id="XP_022237144.1"/>
    </source>
</evidence>
<dbReference type="InterPro" id="IPR011989">
    <property type="entry name" value="ARM-like"/>
</dbReference>
<sequence>MEESANEELSPVHECVTRLQAQLQRGSVSSSSLTSLEAVKSHTEKLLNLIKGQEKTKRAFISLSCGVIPVLTSILQQTQDHLVVQNIVLLFHEVLSSKTGRVDVAITLVSHDTIRLLLEILGSYKGKDVVDDDHLLILYGVLAKIGHYDKKFGVKVRLSNVLKLTVNFMRTYKKKTKCLQNVLSFLSLAMKNTTNACLLGKEGLIPLLLSLIGGFKRKPSLTNSYAMEALAGATRSRQNALQVIHYGGIATLLLLLDPSSWVTASKKGRRMLRIFKAVLQVLLHLSVSRAGRQALTEINALSALLAWCYALPNSDESWDHLVVQASTIIQRCLPPLTLNIISLHHPVSFPLPEEEIIPKDFENPGVGEFLDDESVSSSSDDETSDQEDTEVQVPCEALTDQPNTEDLKNYSKFFSEITSKHIERIPTYPAQTGNTVEGDEMTDVIFSNEKSHLIVTNDREQLNNKFSEKTFAQESSNQGKILLNSAKQIKQGEDFLEKMNFWEVYEDMTSRTLHQIPFVKIAYPEMKGDPCRAVLEPLNTQKTGISRNKLLTHVENRLNYSCSDELLMVYDLDQLLCDENSQSETFQGLKNNDEERVLQQYVGPNLKFESRFESGNLRKAIKVKAKEYDLILNSDMNTDYHHQWFYFEVSGMEAYLPYTFNIINCEKSSSIFTGGMCPVLFSVKESMLGRGKWVRTGSNIAYYRNHYIRKGTISSILRGKPYYTLSFTVSFAHAGDVCYLAYHYPYTYSLLQTHLYCLENSYDTTMVYFKKQDLCTSMTGNPVPLLTITAQPPDALRPYVFLTGRVHPGESNSSWAMKGTVDFLLGNKPSAQRLREMMIFKVVPMLNPDGVINGSYRCSLSGEDLNRQWLSPNRKLHPSIFHTKALFYYLKSMEKTPLLYCDYHGHSRRKNVFLYGCSPSQSWWSCDREKPDNHSYESLPVLLHHMAPAFNLENCNFAVERNREGTGRVTVWRQFGVAMSYTMECTYGGCDQGIYAGYHLNANHLEEMGIKFCQALGKLWTGISKAPGWSSVNLIIDSFLLGNNRLYFQEEKSVHDVHMSSNSSQSDEEFVEDDEDEAQT</sequence>
<dbReference type="Pfam" id="PF25571">
    <property type="entry name" value="TPR_CCP1_N"/>
    <property type="match status" value="1"/>
</dbReference>